<feature type="compositionally biased region" description="Pro residues" evidence="1">
    <location>
        <begin position="139"/>
        <end position="169"/>
    </location>
</feature>
<gene>
    <name evidence="3" type="ORF">E8A74_10600</name>
</gene>
<proteinExistence type="predicted"/>
<evidence type="ECO:0000256" key="2">
    <source>
        <dbReference type="SAM" id="SignalP"/>
    </source>
</evidence>
<sequence>MRSSGAKLFTASVVALATPAMADDTLVDPRLAFRLAYVVPADVRCPTEAALAELTSAKFRYDVFPESARASLSVTVRRAGGQLEAVLTARDEQGTLQWEETATPRRTCNDLVEDVALMVAARFVTVKGETPEAWTLLAPPAPTSPAPVPVPERQPPDSPLVPTPPPQPAPSAGAAAATSFHPELSAAAVFGPLDTPNVALGGALQIALRWPGASLGAELRGVVDYRGEVAEVPVRTWFATGVVLPCLVIHNHGRACIPISAGIYQISVGAAAKMGSSFAVPFGGAGLRGSYDVALSAQVRLRGYAEVLIAVTRADLVYVPPGQREAERIWAMPAMLSSIGVGAIWEP</sequence>
<dbReference type="RefSeq" id="WP_136928841.1">
    <property type="nucleotide sequence ID" value="NZ_SSMQ01000008.1"/>
</dbReference>
<organism evidence="3 4">
    <name type="scientific">Polyangium fumosum</name>
    <dbReference type="NCBI Taxonomy" id="889272"/>
    <lineage>
        <taxon>Bacteria</taxon>
        <taxon>Pseudomonadati</taxon>
        <taxon>Myxococcota</taxon>
        <taxon>Polyangia</taxon>
        <taxon>Polyangiales</taxon>
        <taxon>Polyangiaceae</taxon>
        <taxon>Polyangium</taxon>
    </lineage>
</organism>
<keyword evidence="4" id="KW-1185">Reference proteome</keyword>
<comment type="caution">
    <text evidence="3">The sequence shown here is derived from an EMBL/GenBank/DDBJ whole genome shotgun (WGS) entry which is preliminary data.</text>
</comment>
<feature type="signal peptide" evidence="2">
    <location>
        <begin position="1"/>
        <end position="22"/>
    </location>
</feature>
<evidence type="ECO:0000256" key="1">
    <source>
        <dbReference type="SAM" id="MobiDB-lite"/>
    </source>
</evidence>
<feature type="chain" id="PRO_5020950781" evidence="2">
    <location>
        <begin position="23"/>
        <end position="347"/>
    </location>
</feature>
<name>A0A4U1JFJ5_9BACT</name>
<dbReference type="AlphaFoldDB" id="A0A4U1JFJ5"/>
<accession>A0A4U1JFJ5</accession>
<evidence type="ECO:0000313" key="3">
    <source>
        <dbReference type="EMBL" id="TKD10041.1"/>
    </source>
</evidence>
<dbReference type="OrthoDB" id="5503932at2"/>
<keyword evidence="2" id="KW-0732">Signal</keyword>
<dbReference type="EMBL" id="SSMQ01000008">
    <property type="protein sequence ID" value="TKD10041.1"/>
    <property type="molecule type" value="Genomic_DNA"/>
</dbReference>
<feature type="region of interest" description="Disordered" evidence="1">
    <location>
        <begin position="135"/>
        <end position="177"/>
    </location>
</feature>
<evidence type="ECO:0000313" key="4">
    <source>
        <dbReference type="Proteomes" id="UP000309215"/>
    </source>
</evidence>
<protein>
    <submittedName>
        <fullName evidence="3">Uncharacterized protein</fullName>
    </submittedName>
</protein>
<dbReference type="Proteomes" id="UP000309215">
    <property type="component" value="Unassembled WGS sequence"/>
</dbReference>
<reference evidence="3 4" key="1">
    <citation type="submission" date="2019-04" db="EMBL/GenBank/DDBJ databases">
        <authorList>
            <person name="Li Y."/>
            <person name="Wang J."/>
        </authorList>
    </citation>
    <scope>NUCLEOTIDE SEQUENCE [LARGE SCALE GENOMIC DNA]</scope>
    <source>
        <strain evidence="3 4">DSM 14668</strain>
    </source>
</reference>